<organism evidence="1">
    <name type="scientific">marine metagenome</name>
    <dbReference type="NCBI Taxonomy" id="408172"/>
    <lineage>
        <taxon>unclassified sequences</taxon>
        <taxon>metagenomes</taxon>
        <taxon>ecological metagenomes</taxon>
    </lineage>
</organism>
<protein>
    <submittedName>
        <fullName evidence="1">Uncharacterized protein</fullName>
    </submittedName>
</protein>
<proteinExistence type="predicted"/>
<accession>A0A382EHC8</accession>
<name>A0A382EHC8_9ZZZZ</name>
<dbReference type="AlphaFoldDB" id="A0A382EHC8"/>
<evidence type="ECO:0000313" key="1">
    <source>
        <dbReference type="EMBL" id="SVB49819.1"/>
    </source>
</evidence>
<feature type="non-terminal residue" evidence="1">
    <location>
        <position position="68"/>
    </location>
</feature>
<feature type="non-terminal residue" evidence="1">
    <location>
        <position position="1"/>
    </location>
</feature>
<sequence length="68" mass="7420">MPAFEVQFIGPLFLRKSMKKVAYLLTLTMLLASLAGCAGDDDDDDSSPVGEWYSAEAMLIDMNEDGTL</sequence>
<dbReference type="EMBL" id="UINC01044401">
    <property type="protein sequence ID" value="SVB49819.1"/>
    <property type="molecule type" value="Genomic_DNA"/>
</dbReference>
<reference evidence="1" key="1">
    <citation type="submission" date="2018-05" db="EMBL/GenBank/DDBJ databases">
        <authorList>
            <person name="Lanie J.A."/>
            <person name="Ng W.-L."/>
            <person name="Kazmierczak K.M."/>
            <person name="Andrzejewski T.M."/>
            <person name="Davidsen T.M."/>
            <person name="Wayne K.J."/>
            <person name="Tettelin H."/>
            <person name="Glass J.I."/>
            <person name="Rusch D."/>
            <person name="Podicherti R."/>
            <person name="Tsui H.-C.T."/>
            <person name="Winkler M.E."/>
        </authorList>
    </citation>
    <scope>NUCLEOTIDE SEQUENCE</scope>
</reference>
<gene>
    <name evidence="1" type="ORF">METZ01_LOCUS202673</name>
</gene>